<keyword evidence="1" id="KW-1133">Transmembrane helix</keyword>
<keyword evidence="3" id="KW-1185">Reference proteome</keyword>
<keyword evidence="1" id="KW-0472">Membrane</keyword>
<protein>
    <recommendedName>
        <fullName evidence="4">DUF2752 domain-containing protein</fullName>
    </recommendedName>
</protein>
<evidence type="ECO:0000313" key="3">
    <source>
        <dbReference type="Proteomes" id="UP000073816"/>
    </source>
</evidence>
<dbReference type="Pfam" id="PF10825">
    <property type="entry name" value="DUF2752"/>
    <property type="match status" value="1"/>
</dbReference>
<proteinExistence type="predicted"/>
<organism evidence="2 3">
    <name type="scientific">Algoriphagus sanaruensis</name>
    <dbReference type="NCBI Taxonomy" id="1727163"/>
    <lineage>
        <taxon>Bacteria</taxon>
        <taxon>Pseudomonadati</taxon>
        <taxon>Bacteroidota</taxon>
        <taxon>Cytophagia</taxon>
        <taxon>Cytophagales</taxon>
        <taxon>Cyclobacteriaceae</taxon>
        <taxon>Algoriphagus</taxon>
    </lineage>
</organism>
<dbReference type="PATRIC" id="fig|1727163.4.peg.2282"/>
<dbReference type="EMBL" id="CP012836">
    <property type="protein sequence ID" value="AMQ56943.1"/>
    <property type="molecule type" value="Genomic_DNA"/>
</dbReference>
<evidence type="ECO:0000313" key="2">
    <source>
        <dbReference type="EMBL" id="AMQ56943.1"/>
    </source>
</evidence>
<gene>
    <name evidence="2" type="ORF">AO498_10920</name>
</gene>
<evidence type="ECO:0008006" key="4">
    <source>
        <dbReference type="Google" id="ProtNLM"/>
    </source>
</evidence>
<dbReference type="OrthoDB" id="1525013at2"/>
<dbReference type="STRING" id="1727163.AO498_10920"/>
<feature type="transmembrane region" description="Helical" evidence="1">
    <location>
        <begin position="7"/>
        <end position="28"/>
    </location>
</feature>
<accession>A0A142EP88</accession>
<dbReference type="RefSeq" id="WP_067547322.1">
    <property type="nucleotide sequence ID" value="NZ_CP012836.1"/>
</dbReference>
<name>A0A142EP88_9BACT</name>
<evidence type="ECO:0000256" key="1">
    <source>
        <dbReference type="SAM" id="Phobius"/>
    </source>
</evidence>
<dbReference type="InterPro" id="IPR021215">
    <property type="entry name" value="DUF2752"/>
</dbReference>
<dbReference type="KEGG" id="alm:AO498_10920"/>
<reference evidence="3" key="1">
    <citation type="submission" date="2015-09" db="EMBL/GenBank/DDBJ databases">
        <title>Complete sequence of Algoriphagus sp. M8-2.</title>
        <authorList>
            <person name="Shintani M."/>
        </authorList>
    </citation>
    <scope>NUCLEOTIDE SEQUENCE [LARGE SCALE GENOMIC DNA]</scope>
    <source>
        <strain evidence="3">M8-2</strain>
    </source>
</reference>
<reference evidence="2 3" key="2">
    <citation type="journal article" date="2016" name="Genome Announc.">
        <title>Complete Genome Sequence of Algoriphagus sp. Strain M8-2, Isolated from a Brackish Lake.</title>
        <authorList>
            <person name="Muraguchi Y."/>
            <person name="Kushimoto K."/>
            <person name="Ohtsubo Y."/>
            <person name="Suzuki T."/>
            <person name="Dohra H."/>
            <person name="Kimbara K."/>
            <person name="Shintani M."/>
        </authorList>
    </citation>
    <scope>NUCLEOTIDE SEQUENCE [LARGE SCALE GENOMIC DNA]</scope>
    <source>
        <strain evidence="2 3">M8-2</strain>
    </source>
</reference>
<sequence>MKEIRHWLTRIPLELIFWIASIIAILTINPDAGHHFSLCPLDSLGFDWCPGCGLGRSMNLLARGDFQASWSMHPLAMLAFGVIFHRIWTLIKNLKTTHYYG</sequence>
<dbReference type="AlphaFoldDB" id="A0A142EP88"/>
<dbReference type="Proteomes" id="UP000073816">
    <property type="component" value="Chromosome"/>
</dbReference>
<keyword evidence="1" id="KW-0812">Transmembrane</keyword>
<feature type="transmembrane region" description="Helical" evidence="1">
    <location>
        <begin position="68"/>
        <end position="88"/>
    </location>
</feature>